<evidence type="ECO:0000256" key="8">
    <source>
        <dbReference type="ARBA" id="ARBA00022909"/>
    </source>
</evidence>
<evidence type="ECO:0000256" key="2">
    <source>
        <dbReference type="ARBA" id="ARBA00001946"/>
    </source>
</evidence>
<protein>
    <recommendedName>
        <fullName evidence="4">dihydropteroate synthase</fullName>
        <ecNumber evidence="4">2.5.1.15</ecNumber>
    </recommendedName>
</protein>
<dbReference type="GO" id="GO:0004156">
    <property type="term" value="F:dihydropteroate synthase activity"/>
    <property type="evidence" value="ECO:0007669"/>
    <property type="project" value="UniProtKB-EC"/>
</dbReference>
<name>A0A8I1KJ85_9HYPH</name>
<dbReference type="AlphaFoldDB" id="A0A8I1KJ85"/>
<feature type="domain" description="Pterin-binding" evidence="9">
    <location>
        <begin position="90"/>
        <end position="344"/>
    </location>
</feature>
<dbReference type="Pfam" id="PF00809">
    <property type="entry name" value="Pterin_bind"/>
    <property type="match status" value="1"/>
</dbReference>
<dbReference type="EC" id="2.5.1.15" evidence="4"/>
<evidence type="ECO:0000256" key="5">
    <source>
        <dbReference type="ARBA" id="ARBA00022679"/>
    </source>
</evidence>
<comment type="catalytic activity">
    <reaction evidence="1">
        <text>(7,8-dihydropterin-6-yl)methyl diphosphate + 4-aminobenzoate = 7,8-dihydropteroate + diphosphate</text>
        <dbReference type="Rhea" id="RHEA:19949"/>
        <dbReference type="ChEBI" id="CHEBI:17836"/>
        <dbReference type="ChEBI" id="CHEBI:17839"/>
        <dbReference type="ChEBI" id="CHEBI:33019"/>
        <dbReference type="ChEBI" id="CHEBI:72950"/>
        <dbReference type="EC" id="2.5.1.15"/>
    </reaction>
</comment>
<comment type="cofactor">
    <cofactor evidence="2">
        <name>Mg(2+)</name>
        <dbReference type="ChEBI" id="CHEBI:18420"/>
    </cofactor>
</comment>
<keyword evidence="7" id="KW-0460">Magnesium</keyword>
<keyword evidence="5 10" id="KW-0808">Transferase</keyword>
<dbReference type="InterPro" id="IPR006390">
    <property type="entry name" value="DHP_synth_dom"/>
</dbReference>
<evidence type="ECO:0000256" key="4">
    <source>
        <dbReference type="ARBA" id="ARBA00012458"/>
    </source>
</evidence>
<dbReference type="Proteomes" id="UP000623250">
    <property type="component" value="Unassembled WGS sequence"/>
</dbReference>
<dbReference type="RefSeq" id="WP_081796673.1">
    <property type="nucleotide sequence ID" value="NZ_JAEMUK010000008.1"/>
</dbReference>
<dbReference type="GO" id="GO:0005829">
    <property type="term" value="C:cytosol"/>
    <property type="evidence" value="ECO:0007669"/>
    <property type="project" value="TreeGrafter"/>
</dbReference>
<dbReference type="PANTHER" id="PTHR20941:SF1">
    <property type="entry name" value="FOLIC ACID SYNTHESIS PROTEIN FOL1"/>
    <property type="match status" value="1"/>
</dbReference>
<keyword evidence="8" id="KW-0289">Folate biosynthesis</keyword>
<dbReference type="NCBIfam" id="TIGR01496">
    <property type="entry name" value="DHPS"/>
    <property type="match status" value="1"/>
</dbReference>
<comment type="caution">
    <text evidence="10">The sequence shown here is derived from an EMBL/GenBank/DDBJ whole genome shotgun (WGS) entry which is preliminary data.</text>
</comment>
<evidence type="ECO:0000256" key="7">
    <source>
        <dbReference type="ARBA" id="ARBA00022842"/>
    </source>
</evidence>
<evidence type="ECO:0000256" key="3">
    <source>
        <dbReference type="ARBA" id="ARBA00004763"/>
    </source>
</evidence>
<accession>A0A8I1KJ85</accession>
<sequence length="354" mass="37193">MPGLYLEPTGFLYGEIARQAIAAGEALPLAGSPRIAFSAARLQEGGPGGIRNIFLRASALPQLSEPRVKALLARIIEPRADIAGVPMDGPRIMGILNVTPDSFSDGGEHFATDAALAHAADLVRHGTDFIDVGGESTRPGSDPVDVEEEVRRILPVLDGLAAWQTPVSVDTRRPEVMRAVAGGARLDIINDVSALTFSSDSLSTAAELRKPVVLMHAQGDPKTMQDAPSYADVVTEVFDWLEARIEAAVAAGIDRAKIVADPGIGFGKTLAHNAALLRSIALFHGLGVPLLVGTSRKRSLQRVAAAELPGDIDAASVAAALDAASRGVQIVRMHNVEATAQALAVWRWLNGSNP</sequence>
<keyword evidence="11" id="KW-1185">Reference proteome</keyword>
<dbReference type="SUPFAM" id="SSF51717">
    <property type="entry name" value="Dihydropteroate synthetase-like"/>
    <property type="match status" value="1"/>
</dbReference>
<evidence type="ECO:0000256" key="6">
    <source>
        <dbReference type="ARBA" id="ARBA00022723"/>
    </source>
</evidence>
<dbReference type="GO" id="GO:0046656">
    <property type="term" value="P:folic acid biosynthetic process"/>
    <property type="evidence" value="ECO:0007669"/>
    <property type="project" value="UniProtKB-KW"/>
</dbReference>
<dbReference type="InterPro" id="IPR011005">
    <property type="entry name" value="Dihydropteroate_synth-like_sf"/>
</dbReference>
<dbReference type="PANTHER" id="PTHR20941">
    <property type="entry name" value="FOLATE SYNTHESIS PROTEINS"/>
    <property type="match status" value="1"/>
</dbReference>
<gene>
    <name evidence="10" type="primary">folP</name>
    <name evidence="10" type="ORF">JDN41_03515</name>
</gene>
<dbReference type="InterPro" id="IPR045031">
    <property type="entry name" value="DHP_synth-like"/>
</dbReference>
<evidence type="ECO:0000313" key="11">
    <source>
        <dbReference type="Proteomes" id="UP000623250"/>
    </source>
</evidence>
<dbReference type="PROSITE" id="PS00792">
    <property type="entry name" value="DHPS_1"/>
    <property type="match status" value="1"/>
</dbReference>
<dbReference type="InterPro" id="IPR000489">
    <property type="entry name" value="Pterin-binding_dom"/>
</dbReference>
<dbReference type="PROSITE" id="PS50972">
    <property type="entry name" value="PTERIN_BINDING"/>
    <property type="match status" value="1"/>
</dbReference>
<dbReference type="GO" id="GO:0046872">
    <property type="term" value="F:metal ion binding"/>
    <property type="evidence" value="ECO:0007669"/>
    <property type="project" value="UniProtKB-KW"/>
</dbReference>
<organism evidence="10 11">
    <name type="scientific">Rhodomicrobium udaipurense</name>
    <dbReference type="NCBI Taxonomy" id="1202716"/>
    <lineage>
        <taxon>Bacteria</taxon>
        <taxon>Pseudomonadati</taxon>
        <taxon>Pseudomonadota</taxon>
        <taxon>Alphaproteobacteria</taxon>
        <taxon>Hyphomicrobiales</taxon>
        <taxon>Hyphomicrobiaceae</taxon>
        <taxon>Rhodomicrobium</taxon>
    </lineage>
</organism>
<evidence type="ECO:0000256" key="1">
    <source>
        <dbReference type="ARBA" id="ARBA00000012"/>
    </source>
</evidence>
<dbReference type="GO" id="GO:0046654">
    <property type="term" value="P:tetrahydrofolate biosynthetic process"/>
    <property type="evidence" value="ECO:0007669"/>
    <property type="project" value="TreeGrafter"/>
</dbReference>
<evidence type="ECO:0000313" key="10">
    <source>
        <dbReference type="EMBL" id="MBJ7542621.1"/>
    </source>
</evidence>
<dbReference type="CDD" id="cd00739">
    <property type="entry name" value="DHPS"/>
    <property type="match status" value="1"/>
</dbReference>
<dbReference type="EMBL" id="JAEMUK010000008">
    <property type="protein sequence ID" value="MBJ7542621.1"/>
    <property type="molecule type" value="Genomic_DNA"/>
</dbReference>
<comment type="pathway">
    <text evidence="3">Cofactor biosynthesis; tetrahydrofolate biosynthesis; 7,8-dihydrofolate from 2-amino-4-hydroxy-6-hydroxymethyl-7,8-dihydropteridine diphosphate and 4-aminobenzoate: step 1/2.</text>
</comment>
<evidence type="ECO:0000259" key="9">
    <source>
        <dbReference type="PROSITE" id="PS50972"/>
    </source>
</evidence>
<proteinExistence type="predicted"/>
<keyword evidence="6" id="KW-0479">Metal-binding</keyword>
<reference evidence="10 11" key="1">
    <citation type="submission" date="2020-12" db="EMBL/GenBank/DDBJ databases">
        <title>Revised draft genomes of Rhodomicrobium vannielii ATCC 17100 and Rhodomicrobium udaipurense JA643.</title>
        <authorList>
            <person name="Conners E.M."/>
            <person name="Davenport E.J."/>
            <person name="Bose A."/>
        </authorList>
    </citation>
    <scope>NUCLEOTIDE SEQUENCE [LARGE SCALE GENOMIC DNA]</scope>
    <source>
        <strain evidence="10 11">JA643</strain>
    </source>
</reference>
<dbReference type="Gene3D" id="3.20.20.20">
    <property type="entry name" value="Dihydropteroate synthase-like"/>
    <property type="match status" value="1"/>
</dbReference>